<dbReference type="PATRIC" id="fig|1423803.3.peg.1424"/>
<protein>
    <recommendedName>
        <fullName evidence="3">DUF72 domain-containing protein</fullName>
    </recommendedName>
</protein>
<dbReference type="SUPFAM" id="SSF117396">
    <property type="entry name" value="TM1631-like"/>
    <property type="match status" value="1"/>
</dbReference>
<dbReference type="Pfam" id="PF01904">
    <property type="entry name" value="DUF72"/>
    <property type="match status" value="1"/>
</dbReference>
<dbReference type="OrthoDB" id="9780310at2"/>
<dbReference type="Proteomes" id="UP000051589">
    <property type="component" value="Unassembled WGS sequence"/>
</dbReference>
<dbReference type="EMBL" id="AYZH01000032">
    <property type="protein sequence ID" value="KRN01160.1"/>
    <property type="molecule type" value="Genomic_DNA"/>
</dbReference>
<dbReference type="InterPro" id="IPR036520">
    <property type="entry name" value="UPF0759_sf"/>
</dbReference>
<name>A0A0R2DB25_9LACO</name>
<evidence type="ECO:0008006" key="3">
    <source>
        <dbReference type="Google" id="ProtNLM"/>
    </source>
</evidence>
<dbReference type="Gene3D" id="3.20.20.410">
    <property type="entry name" value="Protein of unknown function UPF0759"/>
    <property type="match status" value="1"/>
</dbReference>
<organism evidence="1 2">
    <name type="scientific">Levilactobacillus senmaizukei DSM 21775 = NBRC 103853</name>
    <dbReference type="NCBI Taxonomy" id="1423803"/>
    <lineage>
        <taxon>Bacteria</taxon>
        <taxon>Bacillati</taxon>
        <taxon>Bacillota</taxon>
        <taxon>Bacilli</taxon>
        <taxon>Lactobacillales</taxon>
        <taxon>Lactobacillaceae</taxon>
        <taxon>Levilactobacillus</taxon>
    </lineage>
</organism>
<reference evidence="1 2" key="1">
    <citation type="journal article" date="2015" name="Genome Announc.">
        <title>Expanding the biotechnology potential of lactobacilli through comparative genomics of 213 strains and associated genera.</title>
        <authorList>
            <person name="Sun Z."/>
            <person name="Harris H.M."/>
            <person name="McCann A."/>
            <person name="Guo C."/>
            <person name="Argimon S."/>
            <person name="Zhang W."/>
            <person name="Yang X."/>
            <person name="Jeffery I.B."/>
            <person name="Cooney J.C."/>
            <person name="Kagawa T.F."/>
            <person name="Liu W."/>
            <person name="Song Y."/>
            <person name="Salvetti E."/>
            <person name="Wrobel A."/>
            <person name="Rasinkangas P."/>
            <person name="Parkhill J."/>
            <person name="Rea M.C."/>
            <person name="O'Sullivan O."/>
            <person name="Ritari J."/>
            <person name="Douillard F.P."/>
            <person name="Paul Ross R."/>
            <person name="Yang R."/>
            <person name="Briner A.E."/>
            <person name="Felis G.E."/>
            <person name="de Vos W.M."/>
            <person name="Barrangou R."/>
            <person name="Klaenhammer T.R."/>
            <person name="Caufield P.W."/>
            <person name="Cui Y."/>
            <person name="Zhang H."/>
            <person name="O'Toole P.W."/>
        </authorList>
    </citation>
    <scope>NUCLEOTIDE SEQUENCE [LARGE SCALE GENOMIC DNA]</scope>
    <source>
        <strain evidence="1 2">DSM 21775</strain>
    </source>
</reference>
<keyword evidence="2" id="KW-1185">Reference proteome</keyword>
<dbReference type="PANTHER" id="PTHR30348:SF13">
    <property type="entry name" value="UPF0759 PROTEIN YUNF"/>
    <property type="match status" value="1"/>
</dbReference>
<dbReference type="InterPro" id="IPR002763">
    <property type="entry name" value="DUF72"/>
</dbReference>
<proteinExistence type="predicted"/>
<dbReference type="AlphaFoldDB" id="A0A0R2DB25"/>
<gene>
    <name evidence="1" type="ORF">FD13_GL001388</name>
</gene>
<evidence type="ECO:0000313" key="1">
    <source>
        <dbReference type="EMBL" id="KRN01160.1"/>
    </source>
</evidence>
<accession>A0A0R2DB25</accession>
<sequence>MITIGLTTWTEHPALISPEDRPVTLSEYAGNFPVVELDTPFYGIPRQTTIAKWQAAVPDGFQYILKANQVMTQHDRGAAPTSQAERITAFDVFKAAIQPLVDHQQLQTVLFQFPPYFNRTTANIQYLREVRIQMEDLPVAVEFRSPSWFDDPGMTADVMTYLTSLKMTNVITDEPHNLNDGIPMVTTVTTPDLAMLRLHGRNVEGWLNHGSNWQKTRTLYRYSEDELQGLAKQVKALDQTAKQVVVIFNNNAGRDAAPNAQRLQEILGLHWQNLAPQQLDLF</sequence>
<dbReference type="RefSeq" id="WP_061777449.1">
    <property type="nucleotide sequence ID" value="NZ_AYZH01000032.1"/>
</dbReference>
<evidence type="ECO:0000313" key="2">
    <source>
        <dbReference type="Proteomes" id="UP000051589"/>
    </source>
</evidence>
<dbReference type="STRING" id="1423803.FD13_GL001388"/>
<dbReference type="PANTHER" id="PTHR30348">
    <property type="entry name" value="UNCHARACTERIZED PROTEIN YECE"/>
    <property type="match status" value="1"/>
</dbReference>
<comment type="caution">
    <text evidence="1">The sequence shown here is derived from an EMBL/GenBank/DDBJ whole genome shotgun (WGS) entry which is preliminary data.</text>
</comment>